<keyword evidence="1" id="KW-0378">Hydrolase</keyword>
<proteinExistence type="predicted"/>
<organism evidence="2 3">
    <name type="scientific">Clostridium yunnanense</name>
    <dbReference type="NCBI Taxonomy" id="2800325"/>
    <lineage>
        <taxon>Bacteria</taxon>
        <taxon>Bacillati</taxon>
        <taxon>Bacillota</taxon>
        <taxon>Clostridia</taxon>
        <taxon>Eubacteriales</taxon>
        <taxon>Clostridiaceae</taxon>
        <taxon>Clostridium</taxon>
    </lineage>
</organism>
<reference evidence="3" key="1">
    <citation type="submission" date="2021-01" db="EMBL/GenBank/DDBJ databases">
        <title>Genome public.</title>
        <authorList>
            <person name="Liu C."/>
            <person name="Sun Q."/>
        </authorList>
    </citation>
    <scope>NUCLEOTIDE SEQUENCE [LARGE SCALE GENOMIC DNA]</scope>
    <source>
        <strain evidence="3">YIM B02505</strain>
    </source>
</reference>
<dbReference type="InterPro" id="IPR003801">
    <property type="entry name" value="GTP_cyclohydrolase_FolE2/MptA"/>
</dbReference>
<dbReference type="RefSeq" id="WP_200269212.1">
    <property type="nucleotide sequence ID" value="NZ_JAENHN010000034.1"/>
</dbReference>
<evidence type="ECO:0000256" key="1">
    <source>
        <dbReference type="ARBA" id="ARBA00022801"/>
    </source>
</evidence>
<dbReference type="PANTHER" id="PTHR36445:SF1">
    <property type="entry name" value="GTP CYCLOHYDROLASE MPTA"/>
    <property type="match status" value="1"/>
</dbReference>
<evidence type="ECO:0000313" key="2">
    <source>
        <dbReference type="EMBL" id="MBK1811218.1"/>
    </source>
</evidence>
<dbReference type="EMBL" id="JAENHN010000034">
    <property type="protein sequence ID" value="MBK1811218.1"/>
    <property type="molecule type" value="Genomic_DNA"/>
</dbReference>
<comment type="caution">
    <text evidence="2">The sequence shown here is derived from an EMBL/GenBank/DDBJ whole genome shotgun (WGS) entry which is preliminary data.</text>
</comment>
<protein>
    <submittedName>
        <fullName evidence="2">GTP cyclohydrolase I FolE2</fullName>
    </submittedName>
</protein>
<name>A0ABS1EPI9_9CLOT</name>
<gene>
    <name evidence="2" type="ORF">JHL18_11305</name>
</gene>
<sequence length="315" mass="35456">MRNLPDIQKSTDGFPHLFIEKVGVENIKIQIPIRMKSNDIQFVMANIKSYCSLVGDIKGINMSRIGQTVYNVIEDKDEKEGFSCMEEFAYELLKAHDSESVEIIAEFDYILKQSTPITKLYSPRTVNVQMVSKHIDGEIRNYLTIKAIEMSLCPCSKEMSLLKNNLSEKELEELSRLSYEVREKVLLAGYGAHNQKSEITATVEISPGEHFYIEDLASIIASCASAPTFSILKRPDEKWVTEVAYLGGYWDDGNFIETGGGPKFVEDIVRALGETLNSILDDKITDYLLNIRNYESIHSDNIVAASIMSAGRSLK</sequence>
<evidence type="ECO:0000313" key="3">
    <source>
        <dbReference type="Proteomes" id="UP000596739"/>
    </source>
</evidence>
<dbReference type="PANTHER" id="PTHR36445">
    <property type="entry name" value="GTP CYCLOHYDROLASE MPTA"/>
    <property type="match status" value="1"/>
</dbReference>
<dbReference type="Gene3D" id="3.10.270.10">
    <property type="entry name" value="Urate Oxidase"/>
    <property type="match status" value="1"/>
</dbReference>
<dbReference type="Proteomes" id="UP000596739">
    <property type="component" value="Unassembled WGS sequence"/>
</dbReference>
<accession>A0ABS1EPI9</accession>
<keyword evidence="3" id="KW-1185">Reference proteome</keyword>
<dbReference type="Pfam" id="PF02649">
    <property type="entry name" value="GCHY-1"/>
    <property type="match status" value="1"/>
</dbReference>